<accession>A0A6C0L074</accession>
<feature type="transmembrane region" description="Helical" evidence="1">
    <location>
        <begin position="31"/>
        <end position="52"/>
    </location>
</feature>
<evidence type="ECO:0000313" key="2">
    <source>
        <dbReference type="EMBL" id="QHU22320.1"/>
    </source>
</evidence>
<proteinExistence type="predicted"/>
<evidence type="ECO:0000256" key="1">
    <source>
        <dbReference type="SAM" id="Phobius"/>
    </source>
</evidence>
<organism evidence="2">
    <name type="scientific">viral metagenome</name>
    <dbReference type="NCBI Taxonomy" id="1070528"/>
    <lineage>
        <taxon>unclassified sequences</taxon>
        <taxon>metagenomes</taxon>
        <taxon>organismal metagenomes</taxon>
    </lineage>
</organism>
<name>A0A6C0L074_9ZZZZ</name>
<sequence length="288" mass="34749">MYRKNMLRLKNLREDVENVVKKTFVNERTPFYFVSTIFLFSSIILSFMSALYSTENFSDFFPNEGKYYDKKIHDSNVVDKICWYFSQITHHTIILLFFYFFLALINRKSEAYFKMIAPLAMTISVLYFYFLFPKQKMSLHQLPYYNFFSHFMIIFLVFGELIYINHYRFEETTHCFIFILTCLCAIFINYSLRGVWSYNLVKLDRLSGWTLVSKTTIIMYFFSFLFFLCKSLLKKESDFKNFVKTLLMSRMFVTGMLGVMVFNIFLYMDAQTITKNDINMYLHNYLQD</sequence>
<feature type="transmembrane region" description="Helical" evidence="1">
    <location>
        <begin position="212"/>
        <end position="233"/>
    </location>
</feature>
<keyword evidence="1" id="KW-0812">Transmembrane</keyword>
<reference evidence="2" key="1">
    <citation type="journal article" date="2020" name="Nature">
        <title>Giant virus diversity and host interactions through global metagenomics.</title>
        <authorList>
            <person name="Schulz F."/>
            <person name="Roux S."/>
            <person name="Paez-Espino D."/>
            <person name="Jungbluth S."/>
            <person name="Walsh D.A."/>
            <person name="Denef V.J."/>
            <person name="McMahon K.D."/>
            <person name="Konstantinidis K.T."/>
            <person name="Eloe-Fadrosh E.A."/>
            <person name="Kyrpides N.C."/>
            <person name="Woyke T."/>
        </authorList>
    </citation>
    <scope>NUCLEOTIDE SEQUENCE</scope>
    <source>
        <strain evidence="2">GVMAG-S-ERX555907-102</strain>
    </source>
</reference>
<feature type="transmembrane region" description="Helical" evidence="1">
    <location>
        <begin position="144"/>
        <end position="163"/>
    </location>
</feature>
<protein>
    <submittedName>
        <fullName evidence="2">Uncharacterized protein</fullName>
    </submittedName>
</protein>
<feature type="transmembrane region" description="Helical" evidence="1">
    <location>
        <begin position="245"/>
        <end position="268"/>
    </location>
</feature>
<dbReference type="EMBL" id="MN741005">
    <property type="protein sequence ID" value="QHU22320.1"/>
    <property type="molecule type" value="Genomic_DNA"/>
</dbReference>
<feature type="transmembrane region" description="Helical" evidence="1">
    <location>
        <begin position="112"/>
        <end position="132"/>
    </location>
</feature>
<feature type="transmembrane region" description="Helical" evidence="1">
    <location>
        <begin position="175"/>
        <end position="192"/>
    </location>
</feature>
<feature type="transmembrane region" description="Helical" evidence="1">
    <location>
        <begin position="84"/>
        <end position="105"/>
    </location>
</feature>
<keyword evidence="1" id="KW-0472">Membrane</keyword>
<keyword evidence="1" id="KW-1133">Transmembrane helix</keyword>
<dbReference type="AlphaFoldDB" id="A0A6C0L074"/>